<reference evidence="2 3" key="1">
    <citation type="submission" date="2014-03" db="EMBL/GenBank/DDBJ databases">
        <title>Draft genome of the hookworm Oesophagostomum dentatum.</title>
        <authorList>
            <person name="Mitreva M."/>
        </authorList>
    </citation>
    <scope>NUCLEOTIDE SEQUENCE [LARGE SCALE GENOMIC DNA]</scope>
    <source>
        <strain evidence="2 3">OD-Hann</strain>
    </source>
</reference>
<dbReference type="AlphaFoldDB" id="A0A0B1TEK8"/>
<gene>
    <name evidence="2" type="ORF">OESDEN_05526</name>
</gene>
<dbReference type="GO" id="GO:0003735">
    <property type="term" value="F:structural constituent of ribosome"/>
    <property type="evidence" value="ECO:0007669"/>
    <property type="project" value="InterPro"/>
</dbReference>
<evidence type="ECO:0000313" key="2">
    <source>
        <dbReference type="EMBL" id="KHJ94546.1"/>
    </source>
</evidence>
<dbReference type="EMBL" id="KN550289">
    <property type="protein sequence ID" value="KHJ94546.1"/>
    <property type="molecule type" value="Genomic_DNA"/>
</dbReference>
<name>A0A0B1TEK8_OESDE</name>
<evidence type="ECO:0000313" key="3">
    <source>
        <dbReference type="Proteomes" id="UP000053660"/>
    </source>
</evidence>
<proteinExistence type="predicted"/>
<dbReference type="OrthoDB" id="5863224at2759"/>
<accession>A0A0B1TEK8</accession>
<feature type="compositionally biased region" description="Basic residues" evidence="1">
    <location>
        <begin position="115"/>
        <end position="124"/>
    </location>
</feature>
<keyword evidence="3" id="KW-1185">Reference proteome</keyword>
<dbReference type="InterPro" id="IPR034596">
    <property type="entry name" value="Ribosomal_mL52"/>
</dbReference>
<organism evidence="2 3">
    <name type="scientific">Oesophagostomum dentatum</name>
    <name type="common">Nodular worm</name>
    <dbReference type="NCBI Taxonomy" id="61180"/>
    <lineage>
        <taxon>Eukaryota</taxon>
        <taxon>Metazoa</taxon>
        <taxon>Ecdysozoa</taxon>
        <taxon>Nematoda</taxon>
        <taxon>Chromadorea</taxon>
        <taxon>Rhabditida</taxon>
        <taxon>Rhabditina</taxon>
        <taxon>Rhabditomorpha</taxon>
        <taxon>Strongyloidea</taxon>
        <taxon>Strongylidae</taxon>
        <taxon>Oesophagostomum</taxon>
    </lineage>
</organism>
<dbReference type="GO" id="GO:0032543">
    <property type="term" value="P:mitochondrial translation"/>
    <property type="evidence" value="ECO:0007669"/>
    <property type="project" value="InterPro"/>
</dbReference>
<dbReference type="GO" id="GO:0005762">
    <property type="term" value="C:mitochondrial large ribosomal subunit"/>
    <property type="evidence" value="ECO:0007669"/>
    <property type="project" value="InterPro"/>
</dbReference>
<dbReference type="Proteomes" id="UP000053660">
    <property type="component" value="Unassembled WGS sequence"/>
</dbReference>
<protein>
    <submittedName>
        <fullName evidence="2">Uncharacterized protein</fullName>
    </submittedName>
</protein>
<dbReference type="Pfam" id="PF18699">
    <property type="entry name" value="MRPL52"/>
    <property type="match status" value="1"/>
</dbReference>
<sequence>MSAFRATMQLRCFSAAVQTSNPTTGTRGRFQSWKKPVYVAPHTNPLEVGPDFSVVGGERTVYVTSKKQLEYKLDQIRLAKKAVQLLSQVKEMEKAHKEAEARRLSESQKAELLRPKAKGTKSIS</sequence>
<evidence type="ECO:0000256" key="1">
    <source>
        <dbReference type="SAM" id="MobiDB-lite"/>
    </source>
</evidence>
<feature type="region of interest" description="Disordered" evidence="1">
    <location>
        <begin position="92"/>
        <end position="124"/>
    </location>
</feature>
<feature type="compositionally biased region" description="Basic and acidic residues" evidence="1">
    <location>
        <begin position="92"/>
        <end position="114"/>
    </location>
</feature>